<keyword evidence="1" id="KW-0812">Transmembrane</keyword>
<dbReference type="AlphaFoldDB" id="A0A140ICN1"/>
<evidence type="ECO:0000313" key="4">
    <source>
        <dbReference type="Proteomes" id="UP000036902"/>
    </source>
</evidence>
<proteinExistence type="predicted"/>
<dbReference type="Proteomes" id="UP000036902">
    <property type="component" value="Chromosome"/>
</dbReference>
<dbReference type="InterPro" id="IPR019886">
    <property type="entry name" value="Na_symporter_ssu"/>
</dbReference>
<protein>
    <recommendedName>
        <fullName evidence="2">Sodium symporter small subunit domain-containing protein</fullName>
    </recommendedName>
</protein>
<dbReference type="EMBL" id="CP014646">
    <property type="protein sequence ID" value="AMO35506.1"/>
    <property type="molecule type" value="Genomic_DNA"/>
</dbReference>
<dbReference type="KEGG" id="thu:AC731_000160"/>
<feature type="domain" description="Sodium symporter small subunit" evidence="2">
    <location>
        <begin position="9"/>
        <end position="84"/>
    </location>
</feature>
<dbReference type="Pfam" id="PF13937">
    <property type="entry name" value="DUF4212"/>
    <property type="match status" value="1"/>
</dbReference>
<feature type="transmembrane region" description="Helical" evidence="1">
    <location>
        <begin position="17"/>
        <end position="38"/>
    </location>
</feature>
<evidence type="ECO:0000256" key="1">
    <source>
        <dbReference type="SAM" id="Phobius"/>
    </source>
</evidence>
<dbReference type="STRING" id="1134435.AC731_000160"/>
<name>A0A140ICN1_9RHOO</name>
<reference evidence="4" key="1">
    <citation type="submission" date="2016-03" db="EMBL/GenBank/DDBJ databases">
        <authorList>
            <person name="Ma C."/>
            <person name="Zhou S."/>
            <person name="Yang G."/>
        </authorList>
    </citation>
    <scope>NUCLEOTIDE SEQUENCE [LARGE SCALE GENOMIC DNA]</scope>
    <source>
        <strain evidence="4">SgZ-1</strain>
    </source>
</reference>
<evidence type="ECO:0000259" key="2">
    <source>
        <dbReference type="Pfam" id="PF13937"/>
    </source>
</evidence>
<dbReference type="NCBIfam" id="TIGR03647">
    <property type="entry name" value="Na_symport_sm"/>
    <property type="match status" value="1"/>
</dbReference>
<keyword evidence="4" id="KW-1185">Reference proteome</keyword>
<sequence>MATPLTAAQRAYWRRTLLLTLGLLSVWFGVTFVAAYFADELNAVTFLGFPLGFYIFAQGALVVYLVIIIVYVITMNRLDKRYGVGERH</sequence>
<feature type="transmembrane region" description="Helical" evidence="1">
    <location>
        <begin position="53"/>
        <end position="73"/>
    </location>
</feature>
<evidence type="ECO:0000313" key="3">
    <source>
        <dbReference type="EMBL" id="AMO35506.1"/>
    </source>
</evidence>
<organism evidence="3 4">
    <name type="scientific">Thauera humireducens</name>
    <dbReference type="NCBI Taxonomy" id="1134435"/>
    <lineage>
        <taxon>Bacteria</taxon>
        <taxon>Pseudomonadati</taxon>
        <taxon>Pseudomonadota</taxon>
        <taxon>Betaproteobacteria</taxon>
        <taxon>Rhodocyclales</taxon>
        <taxon>Zoogloeaceae</taxon>
        <taxon>Thauera</taxon>
    </lineage>
</organism>
<keyword evidence="1" id="KW-0472">Membrane</keyword>
<dbReference type="RefSeq" id="WP_004258766.1">
    <property type="nucleotide sequence ID" value="NZ_CP014646.1"/>
</dbReference>
<gene>
    <name evidence="3" type="ORF">AC731_000160</name>
</gene>
<accession>A0A140ICN1</accession>
<keyword evidence="1" id="KW-1133">Transmembrane helix</keyword>